<dbReference type="GO" id="GO:0046872">
    <property type="term" value="F:metal ion binding"/>
    <property type="evidence" value="ECO:0007669"/>
    <property type="project" value="UniProtKB-KW"/>
</dbReference>
<evidence type="ECO:0000313" key="5">
    <source>
        <dbReference type="EMBL" id="KAE8253781.1"/>
    </source>
</evidence>
<accession>A0A177TIY4</accession>
<gene>
    <name evidence="5" type="ORF">A4X13_0g3666</name>
</gene>
<dbReference type="PROSITE" id="PS00483">
    <property type="entry name" value="DIHYDROOROTASE_2"/>
    <property type="match status" value="1"/>
</dbReference>
<evidence type="ECO:0000313" key="6">
    <source>
        <dbReference type="Proteomes" id="UP000077521"/>
    </source>
</evidence>
<evidence type="ECO:0000256" key="4">
    <source>
        <dbReference type="ARBA" id="ARBA00022975"/>
    </source>
</evidence>
<keyword evidence="3" id="KW-0862">Zinc</keyword>
<sequence length="374" mass="40194">MTSGPSEITVPSPFDAHVHLRQGDMCSLIAPHVAQGGINTAYVMPNLVPPISTTDEAVSYHSRLQSLAPSTRYLMSLYLSPALTPAEVRKAKESGVVWGVKSYPRGVTTNSAAGVESYDVYYPVFEAMQEVGLVLNLHGEVPSDTDKGICVLNAEALFLEHLHKLHAAFPKLRIILEHATTRAAVEAVKACGPTVGCTITPHHLQLTVDDWAGKPLNFCKPVAKYPDDRAALREIVKEGHPRFFLGSDSAPHPLASKLPSAATHGLETVTSCGCAAGVYTSAILLPLCAHLLESFGALDQLEGYVSKNGRAFYGLDDDAKSVTVRRIGGKAESSRVPFAYVHPDHEALPEGTKDRIQVVPFMAGSQLNWEIAAP</sequence>
<dbReference type="PROSITE" id="PS00482">
    <property type="entry name" value="DIHYDROOROTASE_1"/>
    <property type="match status" value="1"/>
</dbReference>
<dbReference type="GO" id="GO:0004151">
    <property type="term" value="F:dihydroorotase activity"/>
    <property type="evidence" value="ECO:0007669"/>
    <property type="project" value="InterPro"/>
</dbReference>
<dbReference type="InterPro" id="IPR002195">
    <property type="entry name" value="Dihydroorotase_CS"/>
</dbReference>
<dbReference type="HAMAP" id="MF_00219">
    <property type="entry name" value="PyrC_classII"/>
    <property type="match status" value="1"/>
</dbReference>
<dbReference type="PANTHER" id="PTHR43137:SF1">
    <property type="entry name" value="DIHYDROOROTASE"/>
    <property type="match status" value="1"/>
</dbReference>
<keyword evidence="2" id="KW-0378">Hydrolase</keyword>
<dbReference type="GO" id="GO:0005737">
    <property type="term" value="C:cytoplasm"/>
    <property type="evidence" value="ECO:0007669"/>
    <property type="project" value="TreeGrafter"/>
</dbReference>
<evidence type="ECO:0000256" key="3">
    <source>
        <dbReference type="ARBA" id="ARBA00022833"/>
    </source>
</evidence>
<dbReference type="PIRSF" id="PIRSF001237">
    <property type="entry name" value="DHOdimr"/>
    <property type="match status" value="1"/>
</dbReference>
<comment type="caution">
    <text evidence="5">The sequence shown here is derived from an EMBL/GenBank/DDBJ whole genome shotgun (WGS) entry which is preliminary data.</text>
</comment>
<organism evidence="5 6">
    <name type="scientific">Tilletia indica</name>
    <dbReference type="NCBI Taxonomy" id="43049"/>
    <lineage>
        <taxon>Eukaryota</taxon>
        <taxon>Fungi</taxon>
        <taxon>Dikarya</taxon>
        <taxon>Basidiomycota</taxon>
        <taxon>Ustilaginomycotina</taxon>
        <taxon>Exobasidiomycetes</taxon>
        <taxon>Tilletiales</taxon>
        <taxon>Tilletiaceae</taxon>
        <taxon>Tilletia</taxon>
    </lineage>
</organism>
<dbReference type="InterPro" id="IPR032466">
    <property type="entry name" value="Metal_Hydrolase"/>
</dbReference>
<keyword evidence="1" id="KW-0479">Metal-binding</keyword>
<dbReference type="CDD" id="cd01294">
    <property type="entry name" value="DHOase"/>
    <property type="match status" value="1"/>
</dbReference>
<dbReference type="Gene3D" id="3.20.20.140">
    <property type="entry name" value="Metal-dependent hydrolases"/>
    <property type="match status" value="1"/>
</dbReference>
<dbReference type="GO" id="GO:0044205">
    <property type="term" value="P:'de novo' UMP biosynthetic process"/>
    <property type="evidence" value="ECO:0007669"/>
    <property type="project" value="UniProtKB-UniPathway"/>
</dbReference>
<keyword evidence="4" id="KW-0665">Pyrimidine biosynthesis</keyword>
<dbReference type="NCBIfam" id="TIGR00856">
    <property type="entry name" value="pyrC_dimer"/>
    <property type="match status" value="1"/>
</dbReference>
<dbReference type="FunFam" id="3.20.20.140:FF:000071">
    <property type="entry name" value="Dihydroorotase, homodimeric type, variant"/>
    <property type="match status" value="1"/>
</dbReference>
<dbReference type="GO" id="GO:0006207">
    <property type="term" value="P:'de novo' pyrimidine nucleobase biosynthetic process"/>
    <property type="evidence" value="ECO:0007669"/>
    <property type="project" value="TreeGrafter"/>
</dbReference>
<dbReference type="UniPathway" id="UPA00070">
    <property type="reaction ID" value="UER00117"/>
</dbReference>
<dbReference type="EMBL" id="LWDF02000214">
    <property type="protein sequence ID" value="KAE8253781.1"/>
    <property type="molecule type" value="Genomic_DNA"/>
</dbReference>
<dbReference type="InterPro" id="IPR004721">
    <property type="entry name" value="DHOdimr"/>
</dbReference>
<dbReference type="PANTHER" id="PTHR43137">
    <property type="entry name" value="DIHYDROOROTASE"/>
    <property type="match status" value="1"/>
</dbReference>
<keyword evidence="6" id="KW-1185">Reference proteome</keyword>
<reference evidence="5" key="1">
    <citation type="submission" date="2016-04" db="EMBL/GenBank/DDBJ databases">
        <authorList>
            <person name="Nguyen H.D."/>
            <person name="Samba Siva P."/>
            <person name="Cullis J."/>
            <person name="Levesque C.A."/>
            <person name="Hambleton S."/>
        </authorList>
    </citation>
    <scope>NUCLEOTIDE SEQUENCE</scope>
    <source>
        <strain evidence="5">DAOMC 236416</strain>
    </source>
</reference>
<dbReference type="OrthoDB" id="1670005at2759"/>
<proteinExistence type="inferred from homology"/>
<evidence type="ECO:0000256" key="2">
    <source>
        <dbReference type="ARBA" id="ARBA00022801"/>
    </source>
</evidence>
<dbReference type="Proteomes" id="UP000077521">
    <property type="component" value="Unassembled WGS sequence"/>
</dbReference>
<reference evidence="5" key="2">
    <citation type="journal article" date="2019" name="IMA Fungus">
        <title>Genome sequencing and comparison of five Tilletia species to identify candidate genes for the detection of regulated species infecting wheat.</title>
        <authorList>
            <person name="Nguyen H.D.T."/>
            <person name="Sultana T."/>
            <person name="Kesanakurti P."/>
            <person name="Hambleton S."/>
        </authorList>
    </citation>
    <scope>NUCLEOTIDE SEQUENCE</scope>
    <source>
        <strain evidence="5">DAOMC 236416</strain>
    </source>
</reference>
<name>A0A177TIY4_9BASI</name>
<evidence type="ECO:0000256" key="1">
    <source>
        <dbReference type="ARBA" id="ARBA00022723"/>
    </source>
</evidence>
<dbReference type="AlphaFoldDB" id="A0A177TIY4"/>
<dbReference type="SUPFAM" id="SSF51556">
    <property type="entry name" value="Metallo-dependent hydrolases"/>
    <property type="match status" value="1"/>
</dbReference>
<protein>
    <submittedName>
        <fullName evidence="5">Uncharacterized protein</fullName>
    </submittedName>
</protein>